<evidence type="ECO:0000313" key="3">
    <source>
        <dbReference type="Proteomes" id="UP000318478"/>
    </source>
</evidence>
<evidence type="ECO:0000313" key="2">
    <source>
        <dbReference type="EMBL" id="TWT77739.1"/>
    </source>
</evidence>
<protein>
    <submittedName>
        <fullName evidence="2">RmlD substrate binding domain protein</fullName>
    </submittedName>
</protein>
<feature type="domain" description="NAD-dependent epimerase/dehydratase" evidence="1">
    <location>
        <begin position="8"/>
        <end position="208"/>
    </location>
</feature>
<evidence type="ECO:0000259" key="1">
    <source>
        <dbReference type="Pfam" id="PF01370"/>
    </source>
</evidence>
<accession>A0A5C5YS41</accession>
<dbReference type="Pfam" id="PF01370">
    <property type="entry name" value="Epimerase"/>
    <property type="match status" value="1"/>
</dbReference>
<dbReference type="OrthoDB" id="9808276at2"/>
<name>A0A5C5YS41_9BACT</name>
<reference evidence="2 3" key="1">
    <citation type="submission" date="2019-02" db="EMBL/GenBank/DDBJ databases">
        <title>Deep-cultivation of Planctomycetes and their phenomic and genomic characterization uncovers novel biology.</title>
        <authorList>
            <person name="Wiegand S."/>
            <person name="Jogler M."/>
            <person name="Boedeker C."/>
            <person name="Pinto D."/>
            <person name="Vollmers J."/>
            <person name="Rivas-Marin E."/>
            <person name="Kohn T."/>
            <person name="Peeters S.H."/>
            <person name="Heuer A."/>
            <person name="Rast P."/>
            <person name="Oberbeckmann S."/>
            <person name="Bunk B."/>
            <person name="Jeske O."/>
            <person name="Meyerdierks A."/>
            <person name="Storesund J.E."/>
            <person name="Kallscheuer N."/>
            <person name="Luecker S."/>
            <person name="Lage O.M."/>
            <person name="Pohl T."/>
            <person name="Merkel B.J."/>
            <person name="Hornburger P."/>
            <person name="Mueller R.-W."/>
            <person name="Bruemmer F."/>
            <person name="Labrenz M."/>
            <person name="Spormann A.M."/>
            <person name="Op Den Camp H."/>
            <person name="Overmann J."/>
            <person name="Amann R."/>
            <person name="Jetten M.S.M."/>
            <person name="Mascher T."/>
            <person name="Medema M.H."/>
            <person name="Devos D.P."/>
            <person name="Kaster A.-K."/>
            <person name="Ovreas L."/>
            <person name="Rohde M."/>
            <person name="Galperin M.Y."/>
            <person name="Jogler C."/>
        </authorList>
    </citation>
    <scope>NUCLEOTIDE SEQUENCE [LARGE SCALE GENOMIC DNA]</scope>
    <source>
        <strain evidence="2 3">Pla123a</strain>
    </source>
</reference>
<proteinExistence type="predicted"/>
<dbReference type="InterPro" id="IPR001509">
    <property type="entry name" value="Epimerase_deHydtase"/>
</dbReference>
<organism evidence="2 3">
    <name type="scientific">Posidoniimonas polymericola</name>
    <dbReference type="NCBI Taxonomy" id="2528002"/>
    <lineage>
        <taxon>Bacteria</taxon>
        <taxon>Pseudomonadati</taxon>
        <taxon>Planctomycetota</taxon>
        <taxon>Planctomycetia</taxon>
        <taxon>Pirellulales</taxon>
        <taxon>Lacipirellulaceae</taxon>
        <taxon>Posidoniimonas</taxon>
    </lineage>
</organism>
<dbReference type="Gene3D" id="3.40.50.720">
    <property type="entry name" value="NAD(P)-binding Rossmann-like Domain"/>
    <property type="match status" value="1"/>
</dbReference>
<sequence>MDRLIFGCGYLGQRVARLWRDAGDSVAVVTRDAGRGERFAQQGFTPLIADVTQPNTLTAVRESPVDTLLYAVGYDRSAEPSIHEVYAEGLRNVLAALPAGTRRVIYISTTGVYGPASGDWVDEQTPPNPLRDGGRASLAAERVLAESPFAARGVVLRLAGIYGPDRVPFLKQLEAGEPIEAPSSGWLNLIHVDDAASVVQRAAAVPAATAEIGVENGSQLYCVSDGAPVLRADYYGEVARQIGADPPAFVAPAADSPRAARAAADKRISNRRLRERLKIELAYPSYREGLASVLGNRSPNG</sequence>
<dbReference type="Proteomes" id="UP000318478">
    <property type="component" value="Unassembled WGS sequence"/>
</dbReference>
<dbReference type="RefSeq" id="WP_146585518.1">
    <property type="nucleotide sequence ID" value="NZ_SJPO01000003.1"/>
</dbReference>
<dbReference type="PANTHER" id="PTHR48079">
    <property type="entry name" value="PROTEIN YEEZ"/>
    <property type="match status" value="1"/>
</dbReference>
<dbReference type="InterPro" id="IPR051783">
    <property type="entry name" value="NAD(P)-dependent_oxidoreduct"/>
</dbReference>
<dbReference type="GO" id="GO:0005737">
    <property type="term" value="C:cytoplasm"/>
    <property type="evidence" value="ECO:0007669"/>
    <property type="project" value="TreeGrafter"/>
</dbReference>
<gene>
    <name evidence="2" type="ORF">Pla123a_15350</name>
</gene>
<dbReference type="CDD" id="cd05266">
    <property type="entry name" value="SDR_a4"/>
    <property type="match status" value="1"/>
</dbReference>
<comment type="caution">
    <text evidence="2">The sequence shown here is derived from an EMBL/GenBank/DDBJ whole genome shotgun (WGS) entry which is preliminary data.</text>
</comment>
<dbReference type="SUPFAM" id="SSF51735">
    <property type="entry name" value="NAD(P)-binding Rossmann-fold domains"/>
    <property type="match status" value="1"/>
</dbReference>
<dbReference type="InterPro" id="IPR036291">
    <property type="entry name" value="NAD(P)-bd_dom_sf"/>
</dbReference>
<dbReference type="GO" id="GO:0004029">
    <property type="term" value="F:aldehyde dehydrogenase (NAD+) activity"/>
    <property type="evidence" value="ECO:0007669"/>
    <property type="project" value="TreeGrafter"/>
</dbReference>
<dbReference type="AlphaFoldDB" id="A0A5C5YS41"/>
<dbReference type="PANTHER" id="PTHR48079:SF6">
    <property type="entry name" value="NAD(P)-BINDING DOMAIN-CONTAINING PROTEIN-RELATED"/>
    <property type="match status" value="1"/>
</dbReference>
<dbReference type="EMBL" id="SJPO01000003">
    <property type="protein sequence ID" value="TWT77739.1"/>
    <property type="molecule type" value="Genomic_DNA"/>
</dbReference>
<keyword evidence="3" id="KW-1185">Reference proteome</keyword>